<evidence type="ECO:0000256" key="4">
    <source>
        <dbReference type="ARBA" id="ARBA00023027"/>
    </source>
</evidence>
<feature type="binding site" evidence="5">
    <location>
        <position position="273"/>
    </location>
    <ligand>
        <name>NAD(+)</name>
        <dbReference type="ChEBI" id="CHEBI:57540"/>
    </ligand>
</feature>
<dbReference type="Proteomes" id="UP000265768">
    <property type="component" value="Unassembled WGS sequence"/>
</dbReference>
<dbReference type="PANTHER" id="PTHR22912">
    <property type="entry name" value="DISULFIDE OXIDOREDUCTASE"/>
    <property type="match status" value="1"/>
</dbReference>
<comment type="cofactor">
    <cofactor evidence="5">
        <name>FAD</name>
        <dbReference type="ChEBI" id="CHEBI:57692"/>
    </cofactor>
    <text evidence="5">Binds 1 FAD per subunit.</text>
</comment>
<evidence type="ECO:0000256" key="2">
    <source>
        <dbReference type="ARBA" id="ARBA00022630"/>
    </source>
</evidence>
<dbReference type="InterPro" id="IPR016156">
    <property type="entry name" value="FAD/NAD-linked_Rdtase_dimer_sf"/>
</dbReference>
<gene>
    <name evidence="9" type="ORF">D5H75_24070</name>
</gene>
<comment type="caution">
    <text evidence="9">The sequence shown here is derived from an EMBL/GenBank/DDBJ whole genome shotgun (WGS) entry which is preliminary data.</text>
</comment>
<dbReference type="GO" id="GO:0006103">
    <property type="term" value="P:2-oxoglutarate metabolic process"/>
    <property type="evidence" value="ECO:0007669"/>
    <property type="project" value="TreeGrafter"/>
</dbReference>
<dbReference type="Pfam" id="PF02852">
    <property type="entry name" value="Pyr_redox_dim"/>
    <property type="match status" value="1"/>
</dbReference>
<evidence type="ECO:0000256" key="3">
    <source>
        <dbReference type="ARBA" id="ARBA00022827"/>
    </source>
</evidence>
<dbReference type="InterPro" id="IPR050151">
    <property type="entry name" value="Class-I_Pyr_Nuc-Dis_Oxidored"/>
</dbReference>
<keyword evidence="5" id="KW-0547">Nucleotide-binding</keyword>
<evidence type="ECO:0000313" key="9">
    <source>
        <dbReference type="EMBL" id="RJL30019.1"/>
    </source>
</evidence>
<dbReference type="InterPro" id="IPR004099">
    <property type="entry name" value="Pyr_nucl-diS_OxRdtase_dimer"/>
</dbReference>
<sequence>MTQANGRFDVVVIGGGPAGEVVADRVVKAGLSAVVVEAEAVGGECSYWACVPSKALLRPAAALGAARAVAGAREAVSGGPDPAGVLARRDAAVSNWSDAGQVEWLKGAGIELARGHGRIAGERLVEVTGPGGEVRTLEAAHAVVVCTGTRANLPPIEGLAESGVWTSREATAASRVPGRLAVIGGGVVACEMATAWSGLGSRVTMLVRGDALLTGWEPFAGESVARGLAELGVDVRFGVSATRVSRDSGTGEVTVTLDDGGTVTADELLVAAGRTPRTTDLGLERVLPGADGGPLGVDDTCRVTAAEGGWLYAVGDANGRALLTHMGKYQARACAAAIAERAAGREPAAGTYAAWSAGADHAAVPQVVFTSPEAASVGLTEHEARRRGMRVRVSEYPIGSVAGAYLHADDYAGHAKMVVDEDRRVIVGCTLVGPDVAELIHAATVAVVGEVPLDRLWHAVPAFPTVSEIWLRLLESYGL</sequence>
<feature type="disulfide bond" description="Redox-active" evidence="6">
    <location>
        <begin position="45"/>
        <end position="50"/>
    </location>
</feature>
<evidence type="ECO:0000313" key="10">
    <source>
        <dbReference type="Proteomes" id="UP000265768"/>
    </source>
</evidence>
<keyword evidence="2" id="KW-0285">Flavoprotein</keyword>
<evidence type="ECO:0000259" key="8">
    <source>
        <dbReference type="Pfam" id="PF07992"/>
    </source>
</evidence>
<feature type="domain" description="Pyridine nucleotide-disulphide oxidoreductase dimerisation" evidence="7">
    <location>
        <begin position="364"/>
        <end position="470"/>
    </location>
</feature>
<dbReference type="SUPFAM" id="SSF51905">
    <property type="entry name" value="FAD/NAD(P)-binding domain"/>
    <property type="match status" value="1"/>
</dbReference>
<dbReference type="Pfam" id="PF07992">
    <property type="entry name" value="Pyr_redox_2"/>
    <property type="match status" value="1"/>
</dbReference>
<dbReference type="PRINTS" id="PR00368">
    <property type="entry name" value="FADPNR"/>
</dbReference>
<proteinExistence type="inferred from homology"/>
<feature type="binding site" evidence="5">
    <location>
        <position position="117"/>
    </location>
    <ligand>
        <name>FAD</name>
        <dbReference type="ChEBI" id="CHEBI:57692"/>
    </ligand>
</feature>
<name>A0A3A4ANA6_9ACTN</name>
<keyword evidence="3 5" id="KW-0274">FAD</keyword>
<evidence type="ECO:0000259" key="7">
    <source>
        <dbReference type="Pfam" id="PF02852"/>
    </source>
</evidence>
<dbReference type="InterPro" id="IPR001100">
    <property type="entry name" value="Pyr_nuc-diS_OxRdtase"/>
</dbReference>
<keyword evidence="10" id="KW-1185">Reference proteome</keyword>
<dbReference type="Gene3D" id="3.30.390.30">
    <property type="match status" value="1"/>
</dbReference>
<evidence type="ECO:0000256" key="5">
    <source>
        <dbReference type="PIRSR" id="PIRSR000350-3"/>
    </source>
</evidence>
<dbReference type="RefSeq" id="WP_119928797.1">
    <property type="nucleotide sequence ID" value="NZ_QZEY01000010.1"/>
</dbReference>
<dbReference type="AlphaFoldDB" id="A0A3A4ANA6"/>
<organism evidence="9 10">
    <name type="scientific">Bailinhaonella thermotolerans</name>
    <dbReference type="NCBI Taxonomy" id="1070861"/>
    <lineage>
        <taxon>Bacteria</taxon>
        <taxon>Bacillati</taxon>
        <taxon>Actinomycetota</taxon>
        <taxon>Actinomycetes</taxon>
        <taxon>Streptosporangiales</taxon>
        <taxon>Streptosporangiaceae</taxon>
        <taxon>Bailinhaonella</taxon>
    </lineage>
</organism>
<keyword evidence="4 5" id="KW-0520">NAD</keyword>
<dbReference type="InterPro" id="IPR023753">
    <property type="entry name" value="FAD/NAD-binding_dom"/>
</dbReference>
<dbReference type="PANTHER" id="PTHR22912:SF151">
    <property type="entry name" value="DIHYDROLIPOYL DEHYDROGENASE, MITOCHONDRIAL"/>
    <property type="match status" value="1"/>
</dbReference>
<feature type="domain" description="FAD/NAD(P)-binding" evidence="8">
    <location>
        <begin position="8"/>
        <end position="325"/>
    </location>
</feature>
<dbReference type="PIRSF" id="PIRSF000350">
    <property type="entry name" value="Mercury_reductase_MerA"/>
    <property type="match status" value="1"/>
</dbReference>
<accession>A0A3A4ANA6</accession>
<dbReference type="PRINTS" id="PR00411">
    <property type="entry name" value="PNDRDTASEI"/>
</dbReference>
<protein>
    <submittedName>
        <fullName evidence="9">NAD(P)/FAD-dependent oxidoreductase</fullName>
    </submittedName>
</protein>
<reference evidence="9 10" key="1">
    <citation type="submission" date="2018-09" db="EMBL/GenBank/DDBJ databases">
        <title>YIM 75507 draft genome.</title>
        <authorList>
            <person name="Tang S."/>
            <person name="Feng Y."/>
        </authorList>
    </citation>
    <scope>NUCLEOTIDE SEQUENCE [LARGE SCALE GENOMIC DNA]</scope>
    <source>
        <strain evidence="9 10">YIM 75507</strain>
    </source>
</reference>
<dbReference type="OrthoDB" id="3435382at2"/>
<dbReference type="GO" id="GO:0004148">
    <property type="term" value="F:dihydrolipoyl dehydrogenase (NADH) activity"/>
    <property type="evidence" value="ECO:0007669"/>
    <property type="project" value="TreeGrafter"/>
</dbReference>
<comment type="similarity">
    <text evidence="1">Belongs to the class-I pyridine nucleotide-disulfide oxidoreductase family.</text>
</comment>
<evidence type="ECO:0000256" key="6">
    <source>
        <dbReference type="PIRSR" id="PIRSR000350-4"/>
    </source>
</evidence>
<feature type="binding site" evidence="5">
    <location>
        <position position="316"/>
    </location>
    <ligand>
        <name>FAD</name>
        <dbReference type="ChEBI" id="CHEBI:57692"/>
    </ligand>
</feature>
<dbReference type="SUPFAM" id="SSF55424">
    <property type="entry name" value="FAD/NAD-linked reductases, dimerisation (C-terminal) domain"/>
    <property type="match status" value="1"/>
</dbReference>
<dbReference type="EMBL" id="QZEY01000010">
    <property type="protein sequence ID" value="RJL30019.1"/>
    <property type="molecule type" value="Genomic_DNA"/>
</dbReference>
<dbReference type="InterPro" id="IPR036188">
    <property type="entry name" value="FAD/NAD-bd_sf"/>
</dbReference>
<evidence type="ECO:0000256" key="1">
    <source>
        <dbReference type="ARBA" id="ARBA00007532"/>
    </source>
</evidence>
<feature type="binding site" evidence="5">
    <location>
        <position position="54"/>
    </location>
    <ligand>
        <name>FAD</name>
        <dbReference type="ChEBI" id="CHEBI:57692"/>
    </ligand>
</feature>
<dbReference type="Gene3D" id="3.50.50.60">
    <property type="entry name" value="FAD/NAD(P)-binding domain"/>
    <property type="match status" value="2"/>
</dbReference>
<feature type="binding site" evidence="5">
    <location>
        <begin position="184"/>
        <end position="191"/>
    </location>
    <ligand>
        <name>NAD(+)</name>
        <dbReference type="ChEBI" id="CHEBI:57540"/>
    </ligand>
</feature>
<dbReference type="GO" id="GO:0050660">
    <property type="term" value="F:flavin adenine dinucleotide binding"/>
    <property type="evidence" value="ECO:0007669"/>
    <property type="project" value="TreeGrafter"/>
</dbReference>